<dbReference type="InterPro" id="IPR001806">
    <property type="entry name" value="Small_GTPase"/>
</dbReference>
<dbReference type="GO" id="GO:0005525">
    <property type="term" value="F:GTP binding"/>
    <property type="evidence" value="ECO:0007669"/>
    <property type="project" value="UniProtKB-KW"/>
</dbReference>
<evidence type="ECO:0000313" key="4">
    <source>
        <dbReference type="EMBL" id="KAF0977444.1"/>
    </source>
</evidence>
<evidence type="ECO:0000313" key="5">
    <source>
        <dbReference type="Proteomes" id="UP000444721"/>
    </source>
</evidence>
<keyword evidence="1" id="KW-0547">Nucleotide-binding</keyword>
<protein>
    <submittedName>
        <fullName evidence="4">Uncharacterized protein</fullName>
    </submittedName>
</protein>
<dbReference type="OMA" id="IDGSAVM"/>
<proteinExistence type="predicted"/>
<dbReference type="NCBIfam" id="TIGR00231">
    <property type="entry name" value="small_GTP"/>
    <property type="match status" value="1"/>
</dbReference>
<dbReference type="PROSITE" id="PS51419">
    <property type="entry name" value="RAB"/>
    <property type="match status" value="1"/>
</dbReference>
<dbReference type="GO" id="GO:0003924">
    <property type="term" value="F:GTPase activity"/>
    <property type="evidence" value="ECO:0007669"/>
    <property type="project" value="InterPro"/>
</dbReference>
<sequence length="204" mass="22998">MRYIHQKFVERYDPTVEDSYMRQVEIDGSAVMLEIIDTAGQEEYRSLTGMYMEKGHGFVIVYSITDIETFHETPKYYEEILKAKDEKEGAKIPIILVGNKIDLEEQRSVTKEEGENQSKKFGDFCKWIETSAKTGENVDSVFEELVRMINTAEGGEEEEAEEPAAEGGSQTKPATASSDPAQPSASETKPATKPKRQKKKCIIL</sequence>
<reference evidence="4 5" key="1">
    <citation type="journal article" date="2019" name="Sci. Rep.">
        <title>Nanopore sequencing improves the draft genome of the human pathogenic amoeba Naegleria fowleri.</title>
        <authorList>
            <person name="Liechti N."/>
            <person name="Schurch N."/>
            <person name="Bruggmann R."/>
            <person name="Wittwer M."/>
        </authorList>
    </citation>
    <scope>NUCLEOTIDE SEQUENCE [LARGE SCALE GENOMIC DNA]</scope>
    <source>
        <strain evidence="4 5">ATCC 30894</strain>
    </source>
</reference>
<dbReference type="InterPro" id="IPR005225">
    <property type="entry name" value="Small_GTP-bd"/>
</dbReference>
<name>A0A6A5BT93_NAEFO</name>
<dbReference type="VEuPathDB" id="AmoebaDB:NfTy_071360"/>
<feature type="compositionally biased region" description="Polar residues" evidence="3">
    <location>
        <begin position="169"/>
        <end position="187"/>
    </location>
</feature>
<dbReference type="GO" id="GO:0007165">
    <property type="term" value="P:signal transduction"/>
    <property type="evidence" value="ECO:0007669"/>
    <property type="project" value="InterPro"/>
</dbReference>
<feature type="compositionally biased region" description="Acidic residues" evidence="3">
    <location>
        <begin position="154"/>
        <end position="164"/>
    </location>
</feature>
<dbReference type="GO" id="GO:0016020">
    <property type="term" value="C:membrane"/>
    <property type="evidence" value="ECO:0007669"/>
    <property type="project" value="InterPro"/>
</dbReference>
<dbReference type="SUPFAM" id="SSF52540">
    <property type="entry name" value="P-loop containing nucleoside triphosphate hydrolases"/>
    <property type="match status" value="1"/>
</dbReference>
<evidence type="ECO:0000256" key="1">
    <source>
        <dbReference type="ARBA" id="ARBA00022741"/>
    </source>
</evidence>
<dbReference type="Proteomes" id="UP000444721">
    <property type="component" value="Unassembled WGS sequence"/>
</dbReference>
<dbReference type="PANTHER" id="PTHR24070">
    <property type="entry name" value="RAS, DI-RAS, AND RHEB FAMILY MEMBERS OF SMALL GTPASE SUPERFAMILY"/>
    <property type="match status" value="1"/>
</dbReference>
<dbReference type="EMBL" id="VFQX01000034">
    <property type="protein sequence ID" value="KAF0977444.1"/>
    <property type="molecule type" value="Genomic_DNA"/>
</dbReference>
<dbReference type="SMART" id="SM00175">
    <property type="entry name" value="RAB"/>
    <property type="match status" value="1"/>
</dbReference>
<evidence type="ECO:0000256" key="3">
    <source>
        <dbReference type="SAM" id="MobiDB-lite"/>
    </source>
</evidence>
<dbReference type="PRINTS" id="PR00449">
    <property type="entry name" value="RASTRNSFRMNG"/>
</dbReference>
<dbReference type="PROSITE" id="PS51420">
    <property type="entry name" value="RHO"/>
    <property type="match status" value="1"/>
</dbReference>
<dbReference type="VEuPathDB" id="AmoebaDB:FDP41_003436"/>
<dbReference type="SMART" id="SM00174">
    <property type="entry name" value="RHO"/>
    <property type="match status" value="1"/>
</dbReference>
<dbReference type="AlphaFoldDB" id="A0A6A5BT93"/>
<dbReference type="InterPro" id="IPR020849">
    <property type="entry name" value="Small_GTPase_Ras-type"/>
</dbReference>
<gene>
    <name evidence="4" type="ORF">FDP41_003436</name>
</gene>
<dbReference type="VEuPathDB" id="AmoebaDB:NF0062980"/>
<dbReference type="FunFam" id="3.40.50.300:FF:001423">
    <property type="entry name" value="Ras family GTPase"/>
    <property type="match status" value="1"/>
</dbReference>
<dbReference type="InterPro" id="IPR027417">
    <property type="entry name" value="P-loop_NTPase"/>
</dbReference>
<dbReference type="SMART" id="SM00173">
    <property type="entry name" value="RAS"/>
    <property type="match status" value="1"/>
</dbReference>
<dbReference type="Pfam" id="PF00071">
    <property type="entry name" value="Ras"/>
    <property type="match status" value="1"/>
</dbReference>
<dbReference type="Gene3D" id="3.40.50.300">
    <property type="entry name" value="P-loop containing nucleotide triphosphate hydrolases"/>
    <property type="match status" value="1"/>
</dbReference>
<keyword evidence="2" id="KW-0342">GTP-binding</keyword>
<dbReference type="CDD" id="cd00876">
    <property type="entry name" value="Ras"/>
    <property type="match status" value="1"/>
</dbReference>
<dbReference type="OrthoDB" id="5976022at2759"/>
<feature type="compositionally biased region" description="Basic residues" evidence="3">
    <location>
        <begin position="192"/>
        <end position="204"/>
    </location>
</feature>
<evidence type="ECO:0000256" key="2">
    <source>
        <dbReference type="ARBA" id="ARBA00023134"/>
    </source>
</evidence>
<dbReference type="PROSITE" id="PS51421">
    <property type="entry name" value="RAS"/>
    <property type="match status" value="1"/>
</dbReference>
<dbReference type="GeneID" id="68110654"/>
<feature type="region of interest" description="Disordered" evidence="3">
    <location>
        <begin position="153"/>
        <end position="204"/>
    </location>
</feature>
<keyword evidence="5" id="KW-1185">Reference proteome</keyword>
<dbReference type="RefSeq" id="XP_044562157.1">
    <property type="nucleotide sequence ID" value="XM_044706740.1"/>
</dbReference>
<accession>A0A6A5BT93</accession>
<organism evidence="4 5">
    <name type="scientific">Naegleria fowleri</name>
    <name type="common">Brain eating amoeba</name>
    <dbReference type="NCBI Taxonomy" id="5763"/>
    <lineage>
        <taxon>Eukaryota</taxon>
        <taxon>Discoba</taxon>
        <taxon>Heterolobosea</taxon>
        <taxon>Tetramitia</taxon>
        <taxon>Eutetramitia</taxon>
        <taxon>Vahlkampfiidae</taxon>
        <taxon>Naegleria</taxon>
    </lineage>
</organism>
<comment type="caution">
    <text evidence="4">The sequence shown here is derived from an EMBL/GenBank/DDBJ whole genome shotgun (WGS) entry which is preliminary data.</text>
</comment>